<protein>
    <submittedName>
        <fullName evidence="2 3">Uncharacterized protein</fullName>
    </submittedName>
</protein>
<feature type="region of interest" description="Disordered" evidence="1">
    <location>
        <begin position="890"/>
        <end position="911"/>
    </location>
</feature>
<dbReference type="eggNOG" id="ENOG502T69P">
    <property type="taxonomic scope" value="Eukaryota"/>
</dbReference>
<dbReference type="EnsemblFungi" id="EJT70284">
    <property type="protein sequence ID" value="EJT70284"/>
    <property type="gene ID" value="GGTG_12457"/>
</dbReference>
<organism evidence="2">
    <name type="scientific">Gaeumannomyces tritici (strain R3-111a-1)</name>
    <name type="common">Wheat and barley take-all root rot fungus</name>
    <name type="synonym">Gaeumannomyces graminis var. tritici</name>
    <dbReference type="NCBI Taxonomy" id="644352"/>
    <lineage>
        <taxon>Eukaryota</taxon>
        <taxon>Fungi</taxon>
        <taxon>Dikarya</taxon>
        <taxon>Ascomycota</taxon>
        <taxon>Pezizomycotina</taxon>
        <taxon>Sordariomycetes</taxon>
        <taxon>Sordariomycetidae</taxon>
        <taxon>Magnaporthales</taxon>
        <taxon>Magnaporthaceae</taxon>
        <taxon>Gaeumannomyces</taxon>
    </lineage>
</organism>
<gene>
    <name evidence="3" type="primary">20352915</name>
    <name evidence="2" type="ORF">GGTG_12457</name>
</gene>
<evidence type="ECO:0000313" key="2">
    <source>
        <dbReference type="EMBL" id="EJT70284.1"/>
    </source>
</evidence>
<evidence type="ECO:0000313" key="3">
    <source>
        <dbReference type="EnsemblFungi" id="EJT70284"/>
    </source>
</evidence>
<name>J3PG31_GAET3</name>
<dbReference type="GeneID" id="20352915"/>
<dbReference type="Proteomes" id="UP000006039">
    <property type="component" value="Unassembled WGS sequence"/>
</dbReference>
<dbReference type="EMBL" id="GL385402">
    <property type="protein sequence ID" value="EJT70284.1"/>
    <property type="molecule type" value="Genomic_DNA"/>
</dbReference>
<feature type="region of interest" description="Disordered" evidence="1">
    <location>
        <begin position="769"/>
        <end position="845"/>
    </location>
</feature>
<dbReference type="AlphaFoldDB" id="J3PG31"/>
<proteinExistence type="predicted"/>
<feature type="region of interest" description="Disordered" evidence="1">
    <location>
        <begin position="469"/>
        <end position="511"/>
    </location>
</feature>
<dbReference type="OrthoDB" id="2394218at2759"/>
<dbReference type="HOGENOM" id="CLU_300352_0_0_1"/>
<reference evidence="2" key="3">
    <citation type="submission" date="2010-09" db="EMBL/GenBank/DDBJ databases">
        <title>Annotation of Gaeumannomyces graminis var. tritici R3-111a-1.</title>
        <authorList>
            <consortium name="The Broad Institute Genome Sequencing Platform"/>
            <person name="Ma L.-J."/>
            <person name="Dead R."/>
            <person name="Young S.K."/>
            <person name="Zeng Q."/>
            <person name="Gargeya S."/>
            <person name="Fitzgerald M."/>
            <person name="Haas B."/>
            <person name="Abouelleil A."/>
            <person name="Alvarado L."/>
            <person name="Arachchi H.M."/>
            <person name="Berlin A."/>
            <person name="Brown A."/>
            <person name="Chapman S.B."/>
            <person name="Chen Z."/>
            <person name="Dunbar C."/>
            <person name="Freedman E."/>
            <person name="Gearin G."/>
            <person name="Gellesch M."/>
            <person name="Goldberg J."/>
            <person name="Griggs A."/>
            <person name="Gujja S."/>
            <person name="Heiman D."/>
            <person name="Howarth C."/>
            <person name="Larson L."/>
            <person name="Lui A."/>
            <person name="MacDonald P.J.P."/>
            <person name="Mehta T."/>
            <person name="Montmayeur A."/>
            <person name="Murphy C."/>
            <person name="Neiman D."/>
            <person name="Pearson M."/>
            <person name="Priest M."/>
            <person name="Roberts A."/>
            <person name="Saif S."/>
            <person name="Shea T."/>
            <person name="Shenoy N."/>
            <person name="Sisk P."/>
            <person name="Stolte C."/>
            <person name="Sykes S."/>
            <person name="Yandava C."/>
            <person name="Wortman J."/>
            <person name="Nusbaum C."/>
            <person name="Birren B."/>
        </authorList>
    </citation>
    <scope>NUCLEOTIDE SEQUENCE</scope>
    <source>
        <strain evidence="2">R3-111a-1</strain>
    </source>
</reference>
<evidence type="ECO:0000256" key="1">
    <source>
        <dbReference type="SAM" id="MobiDB-lite"/>
    </source>
</evidence>
<keyword evidence="4" id="KW-1185">Reference proteome</keyword>
<dbReference type="RefSeq" id="XP_009228618.1">
    <property type="nucleotide sequence ID" value="XM_009230354.1"/>
</dbReference>
<accession>J3PG31</accession>
<evidence type="ECO:0000313" key="4">
    <source>
        <dbReference type="Proteomes" id="UP000006039"/>
    </source>
</evidence>
<dbReference type="VEuPathDB" id="FungiDB:GGTG_12457"/>
<reference evidence="2" key="2">
    <citation type="submission" date="2010-07" db="EMBL/GenBank/DDBJ databases">
        <authorList>
            <consortium name="The Broad Institute Genome Sequencing Platform"/>
            <consortium name="Broad Institute Genome Sequencing Center for Infectious Disease"/>
            <person name="Ma L.-J."/>
            <person name="Dead R."/>
            <person name="Young S."/>
            <person name="Zeng Q."/>
            <person name="Koehrsen M."/>
            <person name="Alvarado L."/>
            <person name="Berlin A."/>
            <person name="Chapman S.B."/>
            <person name="Chen Z."/>
            <person name="Freedman E."/>
            <person name="Gellesch M."/>
            <person name="Goldberg J."/>
            <person name="Griggs A."/>
            <person name="Gujja S."/>
            <person name="Heilman E.R."/>
            <person name="Heiman D."/>
            <person name="Hepburn T."/>
            <person name="Howarth C."/>
            <person name="Jen D."/>
            <person name="Larson L."/>
            <person name="Mehta T."/>
            <person name="Neiman D."/>
            <person name="Pearson M."/>
            <person name="Roberts A."/>
            <person name="Saif S."/>
            <person name="Shea T."/>
            <person name="Shenoy N."/>
            <person name="Sisk P."/>
            <person name="Stolte C."/>
            <person name="Sykes S."/>
            <person name="Walk T."/>
            <person name="White J."/>
            <person name="Yandava C."/>
            <person name="Haas B."/>
            <person name="Nusbaum C."/>
            <person name="Birren B."/>
        </authorList>
    </citation>
    <scope>NUCLEOTIDE SEQUENCE</scope>
    <source>
        <strain evidence="2">R3-111a-1</strain>
    </source>
</reference>
<sequence length="997" mass="106272">MDFAALKTKLDETTIWSVRGNSTRDAAGVLKAFLWEAFKRLKEFYEANKIDTSSGIAASPWGTAAIDFQFSVPSLVDKEGREKLVKIAREALCQAAGHGDKSPRKHTIHDIALTEAEAVGACAINMLSPFDKDLAMLAAVDQNKSGSKSKDGAETHVGIKANFMVPIMSKEVGGSHLDKDFIERLVRYLEPLALPWCEGITPQHAAQEVCQSAEYFKVKAGYSSNTAGGEYSGTLLTGLESGASVSVARQDGMSIVDNTLSVDGAVFEQLFEQQLAGSGPGKYAAKSILAQVLNMRDDLWAQNPSQSDLWKALMGRQGAAVGAVDTIDFVVFAGGMGASKYVQQRVKQGLRLEIDETRKLEVGAKRPDLGEVTRHTEFVSYPQPQLCVAAGLALARKIELMPESGRLLEGIISVTQNGGREGGAETPRIEVRTETSAATTWVMAAQVVIVAAGAPNKLPTPHRNVIGTGGVLDKAGAERPTPRLGRQTPARATRPWPAMGSSGRGDPARSRRATARRMLTCRHCTLYLENQPPGTAMARIEARVASGSYDDDFPASAAGGLPGAIRRPGATVRQPVGGVSLGVTGLGVFGRQRRPRAARRPHKRDRVRCKGEDGRHYRTAGSAAVGDALRVAPSALSCKLRCWSPCPKLSWWWANLGASEPGPLFWALIGSQPRSWSISSSGWRGAPARSIVPAGGHLGSAATLAKTTSSPACSQLIVRPLHPPARLRYRHAQDATQTLPRHIRFRARAAFQPHLICVRANHQCRCSQAAQSGAPGQPSSRHSSAAPPEPHLDLNSGPDSPQPPCTRHITAMSPGPPTLSSARRLPGGLAGTKPTGAQAPRSCPSLLPSRAARTAQLPRCIPSQRCFCLSLVGSFSDACGARPRPPMFLARPSTARRQPPHADKRAHAPCHGCHSTTTGQAAPIGDRGDLPFWNAALSPCALPLPPHTSAFWARSGVACVGRMGALGLPRRVLPPSWASCHVVFTLFFVASTSCGRV</sequence>
<reference evidence="3" key="4">
    <citation type="journal article" date="2015" name="G3 (Bethesda)">
        <title>Genome sequences of three phytopathogenic species of the Magnaporthaceae family of fungi.</title>
        <authorList>
            <person name="Okagaki L.H."/>
            <person name="Nunes C.C."/>
            <person name="Sailsbery J."/>
            <person name="Clay B."/>
            <person name="Brown D."/>
            <person name="John T."/>
            <person name="Oh Y."/>
            <person name="Young N."/>
            <person name="Fitzgerald M."/>
            <person name="Haas B.J."/>
            <person name="Zeng Q."/>
            <person name="Young S."/>
            <person name="Adiconis X."/>
            <person name="Fan L."/>
            <person name="Levin J.Z."/>
            <person name="Mitchell T.K."/>
            <person name="Okubara P.A."/>
            <person name="Farman M.L."/>
            <person name="Kohn L.M."/>
            <person name="Birren B."/>
            <person name="Ma L.-J."/>
            <person name="Dean R.A."/>
        </authorList>
    </citation>
    <scope>NUCLEOTIDE SEQUENCE</scope>
    <source>
        <strain evidence="3">R3-111a-1</strain>
    </source>
</reference>
<reference evidence="4" key="1">
    <citation type="submission" date="2010-07" db="EMBL/GenBank/DDBJ databases">
        <title>The genome sequence of Gaeumannomyces graminis var. tritici strain R3-111a-1.</title>
        <authorList>
            <consortium name="The Broad Institute Genome Sequencing Platform"/>
            <person name="Ma L.-J."/>
            <person name="Dead R."/>
            <person name="Young S."/>
            <person name="Zeng Q."/>
            <person name="Koehrsen M."/>
            <person name="Alvarado L."/>
            <person name="Berlin A."/>
            <person name="Chapman S.B."/>
            <person name="Chen Z."/>
            <person name="Freedman E."/>
            <person name="Gellesch M."/>
            <person name="Goldberg J."/>
            <person name="Griggs A."/>
            <person name="Gujja S."/>
            <person name="Heilman E.R."/>
            <person name="Heiman D."/>
            <person name="Hepburn T."/>
            <person name="Howarth C."/>
            <person name="Jen D."/>
            <person name="Larson L."/>
            <person name="Mehta T."/>
            <person name="Neiman D."/>
            <person name="Pearson M."/>
            <person name="Roberts A."/>
            <person name="Saif S."/>
            <person name="Shea T."/>
            <person name="Shenoy N."/>
            <person name="Sisk P."/>
            <person name="Stolte C."/>
            <person name="Sykes S."/>
            <person name="Walk T."/>
            <person name="White J."/>
            <person name="Yandava C."/>
            <person name="Haas B."/>
            <person name="Nusbaum C."/>
            <person name="Birren B."/>
        </authorList>
    </citation>
    <scope>NUCLEOTIDE SEQUENCE [LARGE SCALE GENOMIC DNA]</scope>
    <source>
        <strain evidence="4">R3-111a-1</strain>
    </source>
</reference>
<dbReference type="STRING" id="644352.J3PG31"/>
<reference evidence="3" key="5">
    <citation type="submission" date="2018-04" db="UniProtKB">
        <authorList>
            <consortium name="EnsemblFungi"/>
        </authorList>
    </citation>
    <scope>IDENTIFICATION</scope>
    <source>
        <strain evidence="3">R3-111a-1</strain>
    </source>
</reference>